<dbReference type="Proteomes" id="UP001527099">
    <property type="component" value="Unassembled WGS sequence"/>
</dbReference>
<keyword evidence="1" id="KW-0472">Membrane</keyword>
<dbReference type="InterPro" id="IPR029016">
    <property type="entry name" value="GAF-like_dom_sf"/>
</dbReference>
<comment type="caution">
    <text evidence="2">The sequence shown here is derived from an EMBL/GenBank/DDBJ whole genome shotgun (WGS) entry which is preliminary data.</text>
</comment>
<keyword evidence="1" id="KW-1133">Transmembrane helix</keyword>
<organism evidence="2 3">
    <name type="scientific">Paenibacillus alginolyticus</name>
    <dbReference type="NCBI Taxonomy" id="59839"/>
    <lineage>
        <taxon>Bacteria</taxon>
        <taxon>Bacillati</taxon>
        <taxon>Bacillota</taxon>
        <taxon>Bacilli</taxon>
        <taxon>Bacillales</taxon>
        <taxon>Paenibacillaceae</taxon>
        <taxon>Paenibacillus</taxon>
    </lineage>
</organism>
<protein>
    <recommendedName>
        <fullName evidence="4">GAF domain-containing protein</fullName>
    </recommendedName>
</protein>
<evidence type="ECO:0000256" key="1">
    <source>
        <dbReference type="SAM" id="Phobius"/>
    </source>
</evidence>
<evidence type="ECO:0000313" key="2">
    <source>
        <dbReference type="EMBL" id="MCY9694563.1"/>
    </source>
</evidence>
<reference evidence="2 3" key="1">
    <citation type="submission" date="2022-05" db="EMBL/GenBank/DDBJ databases">
        <title>Genome Sequencing of Bee-Associated Microbes.</title>
        <authorList>
            <person name="Dunlap C."/>
        </authorList>
    </citation>
    <scope>NUCLEOTIDE SEQUENCE [LARGE SCALE GENOMIC DNA]</scope>
    <source>
        <strain evidence="2 3">NRRL B-14421</strain>
    </source>
</reference>
<proteinExistence type="predicted"/>
<evidence type="ECO:0008006" key="4">
    <source>
        <dbReference type="Google" id="ProtNLM"/>
    </source>
</evidence>
<dbReference type="Gene3D" id="3.30.450.40">
    <property type="match status" value="1"/>
</dbReference>
<accession>A0ABT4GER1</accession>
<feature type="transmembrane region" description="Helical" evidence="1">
    <location>
        <begin position="9"/>
        <end position="29"/>
    </location>
</feature>
<dbReference type="EMBL" id="JAMDMX010000050">
    <property type="protein sequence ID" value="MCY9694563.1"/>
    <property type="molecule type" value="Genomic_DNA"/>
</dbReference>
<feature type="transmembrane region" description="Helical" evidence="1">
    <location>
        <begin position="56"/>
        <end position="75"/>
    </location>
</feature>
<keyword evidence="3" id="KW-1185">Reference proteome</keyword>
<sequence length="411" mass="47579">MIFRQNRSWLAWCELAFFLAVLFTIHMVYNIDWLNWSPNPFLFVTLYFSLRYGTRIGAASAIGASLLHIFTYLQINGDVYGLFDRWDQAKWFVCYWGIALFVGHVSSDLRFRYAILADEFEDNKQQLAKMDTSYHDLLFVKKALETKVVGAQESMYTLYKIAKALDSEESEIIFTDAVRLCKDLIQAGSIVIYRMSPGGDVLRLKVYYGAETHYPSTVFLEQPSLYAQVCKEKTIQMRPEGVSAEIPILAGPLLDENKQIIGIIGLNGLDFVALNKHTIDLFRLILTWMGESCVKAFQKEQKLNEQRYFPNTRIMKPDHFYAKLNEETIRATDFAQNFLLLQIPIEFSEMEESDALIEINSLTQQMLREEDAMAYDSFRGELLFLLPATSPDLASHIEDRIRNRFNWRVSE</sequence>
<evidence type="ECO:0000313" key="3">
    <source>
        <dbReference type="Proteomes" id="UP001527099"/>
    </source>
</evidence>
<keyword evidence="1" id="KW-0812">Transmembrane</keyword>
<name>A0ABT4GER1_9BACL</name>
<dbReference type="SUPFAM" id="SSF55781">
    <property type="entry name" value="GAF domain-like"/>
    <property type="match status" value="1"/>
</dbReference>
<dbReference type="RefSeq" id="WP_268616226.1">
    <property type="nucleotide sequence ID" value="NZ_JAMDMX010000050.1"/>
</dbReference>
<gene>
    <name evidence="2" type="ORF">M5X19_16850</name>
</gene>